<dbReference type="VEuPathDB" id="FungiDB:VP01_196g8"/>
<evidence type="ECO:0000313" key="10">
    <source>
        <dbReference type="EMBL" id="KNZ58239.1"/>
    </source>
</evidence>
<proteinExistence type="predicted"/>
<comment type="caution">
    <text evidence="10">The sequence shown here is derived from an EMBL/GenBank/DDBJ whole genome shotgun (WGS) entry which is preliminary data.</text>
</comment>
<evidence type="ECO:0000256" key="1">
    <source>
        <dbReference type="ARBA" id="ARBA00001933"/>
    </source>
</evidence>
<name>A0A0L6VC02_9BASI</name>
<dbReference type="PANTHER" id="PTHR42699:SF1">
    <property type="entry name" value="CYSTATHIONINE GAMMA-SYNTHASE-RELATED"/>
    <property type="match status" value="1"/>
</dbReference>
<keyword evidence="2" id="KW-0808">Transferase</keyword>
<reference evidence="10 11" key="1">
    <citation type="submission" date="2015-08" db="EMBL/GenBank/DDBJ databases">
        <title>Next Generation Sequencing and Analysis of the Genome of Puccinia sorghi L Schw, the Causal Agent of Maize Common Rust.</title>
        <authorList>
            <person name="Rochi L."/>
            <person name="Burguener G."/>
            <person name="Darino M."/>
            <person name="Turjanski A."/>
            <person name="Kreff E."/>
            <person name="Dieguez M.J."/>
            <person name="Sacco F."/>
        </authorList>
    </citation>
    <scope>NUCLEOTIDE SEQUENCE [LARGE SCALE GENOMIC DNA]</scope>
    <source>
        <strain evidence="10 11">RO10H11247</strain>
    </source>
</reference>
<evidence type="ECO:0000256" key="4">
    <source>
        <dbReference type="ARBA" id="ARBA00051441"/>
    </source>
</evidence>
<comment type="catalytic activity">
    <reaction evidence="4">
        <text>O-succinyl-L-homoserine + L-cysteine = L,L-cystathionine + succinate + H(+)</text>
        <dbReference type="Rhea" id="RHEA:20397"/>
        <dbReference type="ChEBI" id="CHEBI:15378"/>
        <dbReference type="ChEBI" id="CHEBI:30031"/>
        <dbReference type="ChEBI" id="CHEBI:35235"/>
        <dbReference type="ChEBI" id="CHEBI:57661"/>
        <dbReference type="ChEBI" id="CHEBI:58161"/>
        <dbReference type="EC" id="2.5.1.48"/>
    </reaction>
</comment>
<dbReference type="GO" id="GO:0030170">
    <property type="term" value="F:pyridoxal phosphate binding"/>
    <property type="evidence" value="ECO:0007669"/>
    <property type="project" value="InterPro"/>
</dbReference>
<dbReference type="EMBL" id="LAVV01006803">
    <property type="protein sequence ID" value="KNZ58239.1"/>
    <property type="molecule type" value="Genomic_DNA"/>
</dbReference>
<dbReference type="GO" id="GO:0019346">
    <property type="term" value="P:transsulfuration"/>
    <property type="evidence" value="ECO:0007669"/>
    <property type="project" value="InterPro"/>
</dbReference>
<dbReference type="SUPFAM" id="SSF53383">
    <property type="entry name" value="PLP-dependent transferases"/>
    <property type="match status" value="1"/>
</dbReference>
<dbReference type="FunFam" id="3.40.640.10:FF:000094">
    <property type="entry name" value="Probable cystathionine gamma-synthase"/>
    <property type="match status" value="1"/>
</dbReference>
<gene>
    <name evidence="10" type="ORF">VP01_196g8</name>
</gene>
<comment type="function">
    <text evidence="5">Catalyzes the formation of L-cystathionine from O-succinyl-L-homoserine (OSHS) and L-cysteine, via a gamma-replacement reaction. In the absence of thiol, catalyzes gamma-elimination to form 2-oxobutanoate, succinate and ammonia.</text>
</comment>
<dbReference type="InterPro" id="IPR000277">
    <property type="entry name" value="Cys/Met-Metab_PyrdxlP-dep_enz"/>
</dbReference>
<dbReference type="FunFam" id="3.90.1150.10:FF:000063">
    <property type="entry name" value="Probable cystathionine gamma-synthase"/>
    <property type="match status" value="1"/>
</dbReference>
<dbReference type="Gene3D" id="3.40.640.10">
    <property type="entry name" value="Type I PLP-dependent aspartate aminotransferase-like (Major domain)"/>
    <property type="match status" value="1"/>
</dbReference>
<dbReference type="EC" id="2.5.1.48" evidence="7"/>
<feature type="compositionally biased region" description="Polar residues" evidence="9">
    <location>
        <begin position="182"/>
        <end position="193"/>
    </location>
</feature>
<dbReference type="InterPro" id="IPR051750">
    <property type="entry name" value="Trans-sulfuration_enzymes"/>
</dbReference>
<evidence type="ECO:0000256" key="8">
    <source>
        <dbReference type="ARBA" id="ARBA00083849"/>
    </source>
</evidence>
<evidence type="ECO:0000256" key="2">
    <source>
        <dbReference type="ARBA" id="ARBA00022679"/>
    </source>
</evidence>
<dbReference type="GO" id="GO:0003962">
    <property type="term" value="F:cystathionine gamma-synthase activity"/>
    <property type="evidence" value="ECO:0007669"/>
    <property type="project" value="UniProtKB-EC"/>
</dbReference>
<comment type="pathway">
    <text evidence="6">Amino-acid biosynthesis; L-methionine biosynthesis via de novo pathway; L-cystathionine from O-succinyl-L-homoserine: step 1/1.</text>
</comment>
<protein>
    <recommendedName>
        <fullName evidence="7">cystathionine gamma-synthase</fullName>
        <ecNumber evidence="7">2.5.1.48</ecNumber>
    </recommendedName>
    <alternativeName>
        <fullName evidence="8">O-succinylhomoserine (thiol)-lyase</fullName>
    </alternativeName>
</protein>
<feature type="region of interest" description="Disordered" evidence="9">
    <location>
        <begin position="182"/>
        <end position="234"/>
    </location>
</feature>
<dbReference type="STRING" id="27349.A0A0L6VC02"/>
<feature type="region of interest" description="Disordered" evidence="9">
    <location>
        <begin position="272"/>
        <end position="293"/>
    </location>
</feature>
<evidence type="ECO:0000256" key="5">
    <source>
        <dbReference type="ARBA" id="ARBA00058439"/>
    </source>
</evidence>
<dbReference type="AlphaFoldDB" id="A0A0L6VC02"/>
<organism evidence="10 11">
    <name type="scientific">Puccinia sorghi</name>
    <dbReference type="NCBI Taxonomy" id="27349"/>
    <lineage>
        <taxon>Eukaryota</taxon>
        <taxon>Fungi</taxon>
        <taxon>Dikarya</taxon>
        <taxon>Basidiomycota</taxon>
        <taxon>Pucciniomycotina</taxon>
        <taxon>Pucciniomycetes</taxon>
        <taxon>Pucciniales</taxon>
        <taxon>Pucciniaceae</taxon>
        <taxon>Puccinia</taxon>
    </lineage>
</organism>
<dbReference type="OrthoDB" id="10047078at2759"/>
<dbReference type="Gene3D" id="3.90.1150.10">
    <property type="entry name" value="Aspartate Aminotransferase, domain 1"/>
    <property type="match status" value="1"/>
</dbReference>
<keyword evidence="3" id="KW-0663">Pyridoxal phosphate</keyword>
<evidence type="ECO:0000256" key="7">
    <source>
        <dbReference type="ARBA" id="ARBA00066530"/>
    </source>
</evidence>
<sequence length="659" mass="73432">MQIEPQPAELGSSVPSSTPHAVSVSLPTWQDNIDYELGLERVHAKLSTGYPRFFIHKYIQKLAEICRAAHALSPEERCMLFPSEKVANLCRKFLALQAIKQGISDDAGLEKRCRMVRFEASCSKPTSPVFKPPELPLRIFVLFVPDEKIYTLARSFWQHTGLGISSRFAERALRLLGSFQTNRRINPPNQTHLPSPPNSPAVAPRRYNVKQSPKFPLSQPPPPISTDLETDEHTSTYVEERYGRNLPIQHVQGAKLALRRRIADILADISPAEVSDGSASPPAPAHLKPSERGAGQLTESDIYLYPTGMSSIFYAHQLAMALQTRLDGPNQEIGKSICFGFPYTDTLKIIEKWGPGAHFFGHGEAEDLEALAELLARNQAEGLAPIAALFCEFPSNPLLKSPDLVRIRHLADQYGFLVVIDETIGNFLNVEVLPFADILVSSLTKVFSGDSNVMGGSMIINPSAKHYLRLKGLMDGDVGKGNGMYEDIYFGEDAIFMERNSRDFRVRVDKINGNAIGICSYLKTLSESESNKIIKSIHYPRYTTRENYERCRRRGEEGGVEGGYGGLFSVMFQDEESCQRFYDALRSYKGPSLGTNFTLSSPYVILAHFNELPWAAQFGVHPHLIRVSVGLEDLQCLRTWFHAAFLSANQPRLIALSAA</sequence>
<dbReference type="Pfam" id="PF01053">
    <property type="entry name" value="Cys_Met_Meta_PP"/>
    <property type="match status" value="1"/>
</dbReference>
<evidence type="ECO:0000256" key="3">
    <source>
        <dbReference type="ARBA" id="ARBA00022898"/>
    </source>
</evidence>
<dbReference type="Proteomes" id="UP000037035">
    <property type="component" value="Unassembled WGS sequence"/>
</dbReference>
<dbReference type="InterPro" id="IPR015421">
    <property type="entry name" value="PyrdxlP-dep_Trfase_major"/>
</dbReference>
<dbReference type="PANTHER" id="PTHR42699">
    <property type="match status" value="1"/>
</dbReference>
<dbReference type="InterPro" id="IPR015422">
    <property type="entry name" value="PyrdxlP-dep_Trfase_small"/>
</dbReference>
<evidence type="ECO:0000313" key="11">
    <source>
        <dbReference type="Proteomes" id="UP000037035"/>
    </source>
</evidence>
<evidence type="ECO:0000256" key="9">
    <source>
        <dbReference type="SAM" id="MobiDB-lite"/>
    </source>
</evidence>
<dbReference type="InterPro" id="IPR015424">
    <property type="entry name" value="PyrdxlP-dep_Trfase"/>
</dbReference>
<comment type="cofactor">
    <cofactor evidence="1">
        <name>pyridoxal 5'-phosphate</name>
        <dbReference type="ChEBI" id="CHEBI:597326"/>
    </cofactor>
</comment>
<accession>A0A0L6VC02</accession>
<keyword evidence="11" id="KW-1185">Reference proteome</keyword>
<evidence type="ECO:0000256" key="6">
    <source>
        <dbReference type="ARBA" id="ARBA00060510"/>
    </source>
</evidence>